<sequence>MKSLLTFLTASLLLCPLWVALPGQALAEAQRTGYLVGTREITGIGYLNNGQYWSPSGGTVDISNLPTHPDYVIVTAEAQISVSNSCTGLFAYVNYQYLPFTGAPGGLDVDCNQDGGNPVDQRAYTLASVTRDLPSDMTSLPLQIQAYYGGTNPSASGVNVRTLRLNFYSYNPVGVGTLPVQIVPWAFGGLVLYPATAVTLFSNHYYINIDNQRYQATINSSGYLQGNLLASTTPGRQLSFYLPENSLYQSTLQYFQSSSPSSEPKLVVQGTAFNGTVTYPGVYGNPINLSALNLQQVSWLSGYLIPYPKPATLSATPSASSVVSGSTLNVAVTTSGVDPGSLRLKVGNGAELTPAPASSSQWNDLINKGSTSVAVTVTGSTGRSVPVVLSAKSLASDQLITYSFVVTIK</sequence>
<feature type="signal peptide" evidence="1">
    <location>
        <begin position="1"/>
        <end position="27"/>
    </location>
</feature>
<reference evidence="2 3" key="1">
    <citation type="journal article" date="2013" name="PLoS ONE">
        <title>Cultivation and Complete Genome Sequencing of Gloeobacter kilaueensis sp. nov., from a Lava Cave in Kilauea Caldera, Hawai'i.</title>
        <authorList>
            <person name="Saw J.H."/>
            <person name="Schatz M."/>
            <person name="Brown M.V."/>
            <person name="Kunkel D.D."/>
            <person name="Foster J.S."/>
            <person name="Shick H."/>
            <person name="Christensen S."/>
            <person name="Hou S."/>
            <person name="Wan X."/>
            <person name="Donachie S.P."/>
        </authorList>
    </citation>
    <scope>NUCLEOTIDE SEQUENCE [LARGE SCALE GENOMIC DNA]</scope>
    <source>
        <strain evidence="3">JS</strain>
    </source>
</reference>
<name>U5QDH9_GLOK1</name>
<evidence type="ECO:0000313" key="2">
    <source>
        <dbReference type="EMBL" id="AGY56898.1"/>
    </source>
</evidence>
<dbReference type="HOGENOM" id="CLU_655156_0_0_3"/>
<dbReference type="EMBL" id="CP003587">
    <property type="protein sequence ID" value="AGY56898.1"/>
    <property type="molecule type" value="Genomic_DNA"/>
</dbReference>
<organism evidence="2 3">
    <name type="scientific">Gloeobacter kilaueensis (strain ATCC BAA-2537 / CCAP 1431/1 / ULC 316 / JS1)</name>
    <dbReference type="NCBI Taxonomy" id="1183438"/>
    <lineage>
        <taxon>Bacteria</taxon>
        <taxon>Bacillati</taxon>
        <taxon>Cyanobacteriota</taxon>
        <taxon>Cyanophyceae</taxon>
        <taxon>Gloeobacterales</taxon>
        <taxon>Gloeobacteraceae</taxon>
        <taxon>Gloeobacter</taxon>
    </lineage>
</organism>
<protein>
    <submittedName>
        <fullName evidence="2">Uncharacterized protein</fullName>
    </submittedName>
</protein>
<evidence type="ECO:0000256" key="1">
    <source>
        <dbReference type="SAM" id="SignalP"/>
    </source>
</evidence>
<evidence type="ECO:0000313" key="3">
    <source>
        <dbReference type="Proteomes" id="UP000017396"/>
    </source>
</evidence>
<dbReference type="AlphaFoldDB" id="U5QDH9"/>
<accession>U5QDH9</accession>
<dbReference type="OrthoDB" id="9825013at2"/>
<dbReference type="Proteomes" id="UP000017396">
    <property type="component" value="Chromosome"/>
</dbReference>
<dbReference type="STRING" id="1183438.GKIL_0652"/>
<keyword evidence="1" id="KW-0732">Signal</keyword>
<dbReference type="KEGG" id="glj:GKIL_0652"/>
<gene>
    <name evidence="2" type="ORF">GKIL_0652</name>
</gene>
<proteinExistence type="predicted"/>
<feature type="chain" id="PRO_5004663984" evidence="1">
    <location>
        <begin position="28"/>
        <end position="409"/>
    </location>
</feature>
<dbReference type="RefSeq" id="WP_023171939.1">
    <property type="nucleotide sequence ID" value="NC_022600.1"/>
</dbReference>
<keyword evidence="3" id="KW-1185">Reference proteome</keyword>